<comment type="caution">
    <text evidence="6">The sequence shown here is derived from an EMBL/GenBank/DDBJ whole genome shotgun (WGS) entry which is preliminary data.</text>
</comment>
<feature type="non-terminal residue" evidence="6">
    <location>
        <position position="1"/>
    </location>
</feature>
<proteinExistence type="predicted"/>
<dbReference type="Gene3D" id="6.10.140.2220">
    <property type="match status" value="2"/>
</dbReference>
<dbReference type="GO" id="GO:0008270">
    <property type="term" value="F:zinc ion binding"/>
    <property type="evidence" value="ECO:0007669"/>
    <property type="project" value="UniProtKB-KW"/>
</dbReference>
<dbReference type="Pfam" id="PF01753">
    <property type="entry name" value="zf-MYND"/>
    <property type="match status" value="1"/>
</dbReference>
<accession>A0AAV2PQR0</accession>
<dbReference type="PANTHER" id="PTHR28069">
    <property type="entry name" value="GH20023P"/>
    <property type="match status" value="1"/>
</dbReference>
<dbReference type="Pfam" id="PF20179">
    <property type="entry name" value="MSS51_C"/>
    <property type="match status" value="1"/>
</dbReference>
<dbReference type="InterPro" id="IPR046824">
    <property type="entry name" value="Mss51-like_C"/>
</dbReference>
<dbReference type="PROSITE" id="PS50865">
    <property type="entry name" value="ZF_MYND_2"/>
    <property type="match status" value="1"/>
</dbReference>
<dbReference type="InterPro" id="IPR002893">
    <property type="entry name" value="Znf_MYND"/>
</dbReference>
<name>A0AAV2PQR0_MEGNR</name>
<dbReference type="Proteomes" id="UP001497623">
    <property type="component" value="Unassembled WGS sequence"/>
</dbReference>
<dbReference type="PROSITE" id="PS01360">
    <property type="entry name" value="ZF_MYND_1"/>
    <property type="match status" value="2"/>
</dbReference>
<gene>
    <name evidence="6" type="ORF">MNOR_LOCUS3417</name>
</gene>
<keyword evidence="3" id="KW-0862">Zinc</keyword>
<feature type="domain" description="MYND-type" evidence="5">
    <location>
        <begin position="36"/>
        <end position="77"/>
    </location>
</feature>
<keyword evidence="2 4" id="KW-0863">Zinc-finger</keyword>
<sequence length="463" mass="52810">LLTEKMAAAGGSGMETNRIREFMKVGQKSFFMAGACTECHKIPSEDDSIKTCSNCRLVWYCGKECQKNNWTYHKELCKATKSVAEDLGGPGTYLLETARDAVGRQDMHFVEYLNEITAAVEKKLNRRLDALEGKIIQSSKVCLICKSTKHADLKPCKICYLVFYCSEDHANQDSVRHSKFCPEYLLTLKCYHLVATEGMPLAGAMPFRLPRVSEYKAISGTTMKDYAKPTFEPEIDACLSEYVSYSLSLLYGLEHIDIKGGTKKIYEKKELTVLMLDAYNGQFGSMEHCTTWEYLLHLLPKLREINIILNEPNNKTLVGGDYGYFDVNLCSDCLSKKCKINVTVIKGYDSYKCATVHRKPDVIYNHVCYSKQLFFVDDKQDYLPYPEPDVPLILLGTDKHTMEHTVRIMKKMVKLKISLPLQENPFRGMRPVKTPDDIFENGSFLYYINPFILAMQRKVKGKV</sequence>
<reference evidence="6 7" key="1">
    <citation type="submission" date="2024-05" db="EMBL/GenBank/DDBJ databases">
        <authorList>
            <person name="Wallberg A."/>
        </authorList>
    </citation>
    <scope>NUCLEOTIDE SEQUENCE [LARGE SCALE GENOMIC DNA]</scope>
</reference>
<dbReference type="AlphaFoldDB" id="A0AAV2PQR0"/>
<evidence type="ECO:0000313" key="7">
    <source>
        <dbReference type="Proteomes" id="UP001497623"/>
    </source>
</evidence>
<evidence type="ECO:0000256" key="2">
    <source>
        <dbReference type="ARBA" id="ARBA00022771"/>
    </source>
</evidence>
<dbReference type="PANTHER" id="PTHR28069:SF2">
    <property type="entry name" value="GH20023P"/>
    <property type="match status" value="1"/>
</dbReference>
<keyword evidence="1" id="KW-0479">Metal-binding</keyword>
<evidence type="ECO:0000256" key="3">
    <source>
        <dbReference type="ARBA" id="ARBA00022833"/>
    </source>
</evidence>
<keyword evidence="7" id="KW-1185">Reference proteome</keyword>
<protein>
    <recommendedName>
        <fullName evidence="5">MYND-type domain-containing protein</fullName>
    </recommendedName>
</protein>
<organism evidence="6 7">
    <name type="scientific">Meganyctiphanes norvegica</name>
    <name type="common">Northern krill</name>
    <name type="synonym">Thysanopoda norvegica</name>
    <dbReference type="NCBI Taxonomy" id="48144"/>
    <lineage>
        <taxon>Eukaryota</taxon>
        <taxon>Metazoa</taxon>
        <taxon>Ecdysozoa</taxon>
        <taxon>Arthropoda</taxon>
        <taxon>Crustacea</taxon>
        <taxon>Multicrustacea</taxon>
        <taxon>Malacostraca</taxon>
        <taxon>Eumalacostraca</taxon>
        <taxon>Eucarida</taxon>
        <taxon>Euphausiacea</taxon>
        <taxon>Euphausiidae</taxon>
        <taxon>Meganyctiphanes</taxon>
    </lineage>
</organism>
<evidence type="ECO:0000256" key="1">
    <source>
        <dbReference type="ARBA" id="ARBA00022723"/>
    </source>
</evidence>
<evidence type="ECO:0000313" key="6">
    <source>
        <dbReference type="EMBL" id="CAL4063517.1"/>
    </source>
</evidence>
<dbReference type="EMBL" id="CAXKWB010001163">
    <property type="protein sequence ID" value="CAL4063517.1"/>
    <property type="molecule type" value="Genomic_DNA"/>
</dbReference>
<evidence type="ECO:0000256" key="4">
    <source>
        <dbReference type="PROSITE-ProRule" id="PRU00134"/>
    </source>
</evidence>
<dbReference type="SUPFAM" id="SSF144232">
    <property type="entry name" value="HIT/MYND zinc finger-like"/>
    <property type="match status" value="2"/>
</dbReference>
<evidence type="ECO:0000259" key="5">
    <source>
        <dbReference type="PROSITE" id="PS50865"/>
    </source>
</evidence>